<protein>
    <submittedName>
        <fullName evidence="2">Uncharacterized protein</fullName>
    </submittedName>
</protein>
<sequence>MLPPISPETLSTNPLFSTLYTDLTTNHLNPDASTRPLPPPPSHHSQPSTFSTLDQSLRTYRAELAKQHLLQNSLKYTTLRSRQLPEDLSEVLDLLTFSTSTSTQGINAGQLEALGVFHDNIQPIAHEISAFLDRSAKDLVSLLQPEQPNAGAGVAGIEIAIAIDHLPANAARLRTQIFANHQSLVAQRGRLGRLILEVVDGYATLSLRTLSHSASDGGACGALQKGTLAKATYLALLAESMRGKVGVVRFDALGEVYDEEAIGALENYRVHLTDTNLRLVARKRVVEGELERYGAAGTDMVGLVERYAALLREIESVGRDIRRLGGTV</sequence>
<dbReference type="STRING" id="42251.A0A2T6ZF76"/>
<keyword evidence="3" id="KW-1185">Reference proteome</keyword>
<gene>
    <name evidence="2" type="ORF">B9Z19DRAFT_1093545</name>
</gene>
<reference evidence="2 3" key="1">
    <citation type="submission" date="2017-04" db="EMBL/GenBank/DDBJ databases">
        <title>Draft genome sequence of Tuber borchii Vittad., a whitish edible truffle.</title>
        <authorList>
            <consortium name="DOE Joint Genome Institute"/>
            <person name="Murat C."/>
            <person name="Kuo A."/>
            <person name="Barry K.W."/>
            <person name="Clum A."/>
            <person name="Dockter R.B."/>
            <person name="Fauchery L."/>
            <person name="Iotti M."/>
            <person name="Kohler A."/>
            <person name="Labutti K."/>
            <person name="Lindquist E.A."/>
            <person name="Lipzen A."/>
            <person name="Ohm R.A."/>
            <person name="Wang M."/>
            <person name="Grigoriev I.V."/>
            <person name="Zambonelli A."/>
            <person name="Martin F.M."/>
        </authorList>
    </citation>
    <scope>NUCLEOTIDE SEQUENCE [LARGE SCALE GENOMIC DNA]</scope>
    <source>
        <strain evidence="2 3">Tbo3840</strain>
    </source>
</reference>
<organism evidence="2 3">
    <name type="scientific">Tuber borchii</name>
    <name type="common">White truffle</name>
    <dbReference type="NCBI Taxonomy" id="42251"/>
    <lineage>
        <taxon>Eukaryota</taxon>
        <taxon>Fungi</taxon>
        <taxon>Dikarya</taxon>
        <taxon>Ascomycota</taxon>
        <taxon>Pezizomycotina</taxon>
        <taxon>Pezizomycetes</taxon>
        <taxon>Pezizales</taxon>
        <taxon>Tuberaceae</taxon>
        <taxon>Tuber</taxon>
    </lineage>
</organism>
<feature type="region of interest" description="Disordered" evidence="1">
    <location>
        <begin position="24"/>
        <end position="51"/>
    </location>
</feature>
<accession>A0A2T6ZF76</accession>
<evidence type="ECO:0000256" key="1">
    <source>
        <dbReference type="SAM" id="MobiDB-lite"/>
    </source>
</evidence>
<dbReference type="Proteomes" id="UP000244722">
    <property type="component" value="Unassembled WGS sequence"/>
</dbReference>
<evidence type="ECO:0000313" key="3">
    <source>
        <dbReference type="Proteomes" id="UP000244722"/>
    </source>
</evidence>
<proteinExistence type="predicted"/>
<name>A0A2T6ZF76_TUBBO</name>
<dbReference type="AlphaFoldDB" id="A0A2T6ZF76"/>
<comment type="caution">
    <text evidence="2">The sequence shown here is derived from an EMBL/GenBank/DDBJ whole genome shotgun (WGS) entry which is preliminary data.</text>
</comment>
<evidence type="ECO:0000313" key="2">
    <source>
        <dbReference type="EMBL" id="PUU74158.1"/>
    </source>
</evidence>
<dbReference type="EMBL" id="NESQ01000320">
    <property type="protein sequence ID" value="PUU74158.1"/>
    <property type="molecule type" value="Genomic_DNA"/>
</dbReference>
<dbReference type="OrthoDB" id="66964at2759"/>